<evidence type="ECO:0008006" key="4">
    <source>
        <dbReference type="Google" id="ProtNLM"/>
    </source>
</evidence>
<dbReference type="InterPro" id="IPR032675">
    <property type="entry name" value="LRR_dom_sf"/>
</dbReference>
<gene>
    <name evidence="2" type="ORF">DFH07DRAFT_1059019</name>
</gene>
<keyword evidence="1" id="KW-0175">Coiled coil</keyword>
<name>A0AAD7NKZ6_9AGAR</name>
<organism evidence="2 3">
    <name type="scientific">Mycena maculata</name>
    <dbReference type="NCBI Taxonomy" id="230809"/>
    <lineage>
        <taxon>Eukaryota</taxon>
        <taxon>Fungi</taxon>
        <taxon>Dikarya</taxon>
        <taxon>Basidiomycota</taxon>
        <taxon>Agaricomycotina</taxon>
        <taxon>Agaricomycetes</taxon>
        <taxon>Agaricomycetidae</taxon>
        <taxon>Agaricales</taxon>
        <taxon>Marasmiineae</taxon>
        <taxon>Mycenaceae</taxon>
        <taxon>Mycena</taxon>
    </lineage>
</organism>
<evidence type="ECO:0000313" key="3">
    <source>
        <dbReference type="Proteomes" id="UP001215280"/>
    </source>
</evidence>
<proteinExistence type="predicted"/>
<sequence length="545" mass="61213">MSSPFAQKLGTNYCPTDDEVPEIKALLVEPTLKVKDLDDEIAELQKAIDKLIEERDSLVANVEAHRALISPARRLPLDIIQEIFVACLPTHRNCVMSASEAPVLLGRICSAWRSISLSTPRLWASLHVVEPTRASYSLPTFDAKYAQRLETTKMWLGRSGTCPLSLSLESGFDFSENPQLQSDVFVQALMSFSSRWHRIAFTIPVSIMESLSHLTEDDVPILQDITLNERPDRLPSMNSTPGAVQWTSFGIFRGLMISRFSVSRAQFGNITELPLRWSQLIALTLTFFDDDLQLDALTSERALQILSRCPQLQICSLAIYDYTVGSPGEHPIIECPFLHTFELVCGASPAYTLHRMFKRLSLPEFRHFKLRGYSVPESNDMLSFSSFLAVSTQLESLDICTETFSKELLLDLLRDLPPTMQRLQISHVWSVPDILDDDILAILTISDDIPSTCCPGLRQLILSQCGAFSDAALLRFVTSRMTTESCNRLERVEVQSGSREREIDLTKELAPFLDAGLIVSFNYSFPAPLQYSPWLGLQNEHHGPP</sequence>
<evidence type="ECO:0000256" key="1">
    <source>
        <dbReference type="SAM" id="Coils"/>
    </source>
</evidence>
<evidence type="ECO:0000313" key="2">
    <source>
        <dbReference type="EMBL" id="KAJ7765087.1"/>
    </source>
</evidence>
<protein>
    <recommendedName>
        <fullName evidence="4">F-box domain-containing protein</fullName>
    </recommendedName>
</protein>
<reference evidence="2" key="1">
    <citation type="submission" date="2023-03" db="EMBL/GenBank/DDBJ databases">
        <title>Massive genome expansion in bonnet fungi (Mycena s.s.) driven by repeated elements and novel gene families across ecological guilds.</title>
        <authorList>
            <consortium name="Lawrence Berkeley National Laboratory"/>
            <person name="Harder C.B."/>
            <person name="Miyauchi S."/>
            <person name="Viragh M."/>
            <person name="Kuo A."/>
            <person name="Thoen E."/>
            <person name="Andreopoulos B."/>
            <person name="Lu D."/>
            <person name="Skrede I."/>
            <person name="Drula E."/>
            <person name="Henrissat B."/>
            <person name="Morin E."/>
            <person name="Kohler A."/>
            <person name="Barry K."/>
            <person name="LaButti K."/>
            <person name="Morin E."/>
            <person name="Salamov A."/>
            <person name="Lipzen A."/>
            <person name="Mereny Z."/>
            <person name="Hegedus B."/>
            <person name="Baldrian P."/>
            <person name="Stursova M."/>
            <person name="Weitz H."/>
            <person name="Taylor A."/>
            <person name="Grigoriev I.V."/>
            <person name="Nagy L.G."/>
            <person name="Martin F."/>
            <person name="Kauserud H."/>
        </authorList>
    </citation>
    <scope>NUCLEOTIDE SEQUENCE</scope>
    <source>
        <strain evidence="2">CBHHK188m</strain>
    </source>
</reference>
<dbReference type="EMBL" id="JARJLG010000036">
    <property type="protein sequence ID" value="KAJ7765087.1"/>
    <property type="molecule type" value="Genomic_DNA"/>
</dbReference>
<dbReference type="Gene3D" id="3.80.10.10">
    <property type="entry name" value="Ribonuclease Inhibitor"/>
    <property type="match status" value="1"/>
</dbReference>
<dbReference type="SUPFAM" id="SSF52047">
    <property type="entry name" value="RNI-like"/>
    <property type="match status" value="1"/>
</dbReference>
<feature type="coiled-coil region" evidence="1">
    <location>
        <begin position="34"/>
        <end position="68"/>
    </location>
</feature>
<comment type="caution">
    <text evidence="2">The sequence shown here is derived from an EMBL/GenBank/DDBJ whole genome shotgun (WGS) entry which is preliminary data.</text>
</comment>
<dbReference type="Proteomes" id="UP001215280">
    <property type="component" value="Unassembled WGS sequence"/>
</dbReference>
<accession>A0AAD7NKZ6</accession>
<keyword evidence="3" id="KW-1185">Reference proteome</keyword>
<dbReference type="AlphaFoldDB" id="A0AAD7NKZ6"/>